<evidence type="ECO:0000256" key="6">
    <source>
        <dbReference type="SAM" id="MobiDB-lite"/>
    </source>
</evidence>
<feature type="transmembrane region" description="Helical" evidence="7">
    <location>
        <begin position="241"/>
        <end position="260"/>
    </location>
</feature>
<feature type="transmembrane region" description="Helical" evidence="7">
    <location>
        <begin position="90"/>
        <end position="115"/>
    </location>
</feature>
<dbReference type="AlphaFoldDB" id="A0A9P5GSU7"/>
<evidence type="ECO:0000256" key="2">
    <source>
        <dbReference type="ARBA" id="ARBA00022692"/>
    </source>
</evidence>
<evidence type="ECO:0000313" key="9">
    <source>
        <dbReference type="EMBL" id="KAF7529058.1"/>
    </source>
</evidence>
<feature type="compositionally biased region" description="Basic and acidic residues" evidence="6">
    <location>
        <begin position="294"/>
        <end position="311"/>
    </location>
</feature>
<dbReference type="Pfam" id="PF20684">
    <property type="entry name" value="Fung_rhodopsin"/>
    <property type="match status" value="1"/>
</dbReference>
<keyword evidence="4 7" id="KW-0472">Membrane</keyword>
<feature type="transmembrane region" description="Helical" evidence="7">
    <location>
        <begin position="170"/>
        <end position="190"/>
    </location>
</feature>
<reference evidence="9" key="1">
    <citation type="submission" date="2020-02" db="EMBL/GenBank/DDBJ databases">
        <authorList>
            <person name="Lichtner F.J."/>
        </authorList>
    </citation>
    <scope>NUCLEOTIDE SEQUENCE</scope>
    <source>
        <strain evidence="9">G10</strain>
    </source>
</reference>
<sequence length="355" mass="38840">MGVYGGLGPMTNAVLWVEAVVFAVFVGLRLYTRKNILNSVGLDDYLALIALVLHILYTAFVTEATVYGLGQLYADVGDPVIYFTAVKYELFSQVAGLMVIGVGKAVVGVFLLRIVRTRTQKVIIWACLAITAFITLFASITVIVQCIPVQKSWNPTTPGYCWLDFSKVGYTVGSWFVAADFSFAILPWFIVWDLNMKQKEKITVACGLSLGVFAGICGIIRTKALAGLNASEYIYDTVPMLIWSATESCVTIMGSTIPVLRPLYIYIKYGPDGTSSSSGDTSYRLPLYGSGRDRSRFSKSGLESRVDERGTTTHHPAVMNNNPENTSNENILRGAAGIERTDEVSVSYEQFGKNG</sequence>
<evidence type="ECO:0000256" key="3">
    <source>
        <dbReference type="ARBA" id="ARBA00022989"/>
    </source>
</evidence>
<feature type="transmembrane region" description="Helical" evidence="7">
    <location>
        <begin position="122"/>
        <end position="150"/>
    </location>
</feature>
<protein>
    <recommendedName>
        <fullName evidence="8">Rhodopsin domain-containing protein</fullName>
    </recommendedName>
</protein>
<comment type="caution">
    <text evidence="9">The sequence shown here is derived from an EMBL/GenBank/DDBJ whole genome shotgun (WGS) entry which is preliminary data.</text>
</comment>
<comment type="similarity">
    <text evidence="5">Belongs to the SAT4 family.</text>
</comment>
<dbReference type="InterPro" id="IPR049326">
    <property type="entry name" value="Rhodopsin_dom_fungi"/>
</dbReference>
<dbReference type="PANTHER" id="PTHR33048">
    <property type="entry name" value="PTH11-LIKE INTEGRAL MEMBRANE PROTEIN (AFU_ORTHOLOGUE AFUA_5G11245)"/>
    <property type="match status" value="1"/>
</dbReference>
<accession>A0A9P5GSU7</accession>
<keyword evidence="10" id="KW-1185">Reference proteome</keyword>
<keyword evidence="3 7" id="KW-1133">Transmembrane helix</keyword>
<evidence type="ECO:0000256" key="4">
    <source>
        <dbReference type="ARBA" id="ARBA00023136"/>
    </source>
</evidence>
<proteinExistence type="inferred from homology"/>
<evidence type="ECO:0000259" key="8">
    <source>
        <dbReference type="Pfam" id="PF20684"/>
    </source>
</evidence>
<dbReference type="PANTHER" id="PTHR33048:SF93">
    <property type="entry name" value="INTEGRAL MEMBRANE PROTEIN"/>
    <property type="match status" value="1"/>
</dbReference>
<feature type="transmembrane region" description="Helical" evidence="7">
    <location>
        <begin position="13"/>
        <end position="32"/>
    </location>
</feature>
<evidence type="ECO:0000256" key="1">
    <source>
        <dbReference type="ARBA" id="ARBA00004141"/>
    </source>
</evidence>
<dbReference type="InterPro" id="IPR052337">
    <property type="entry name" value="SAT4-like"/>
</dbReference>
<evidence type="ECO:0000256" key="5">
    <source>
        <dbReference type="ARBA" id="ARBA00038359"/>
    </source>
</evidence>
<feature type="transmembrane region" description="Helical" evidence="7">
    <location>
        <begin position="202"/>
        <end position="221"/>
    </location>
</feature>
<evidence type="ECO:0000313" key="10">
    <source>
        <dbReference type="Proteomes" id="UP000701341"/>
    </source>
</evidence>
<organism evidence="9 10">
    <name type="scientific">Penicillium crustosum</name>
    <name type="common">Blue mold fungus</name>
    <dbReference type="NCBI Taxonomy" id="36656"/>
    <lineage>
        <taxon>Eukaryota</taxon>
        <taxon>Fungi</taxon>
        <taxon>Dikarya</taxon>
        <taxon>Ascomycota</taxon>
        <taxon>Pezizomycotina</taxon>
        <taxon>Eurotiomycetes</taxon>
        <taxon>Eurotiomycetidae</taxon>
        <taxon>Eurotiales</taxon>
        <taxon>Aspergillaceae</taxon>
        <taxon>Penicillium</taxon>
    </lineage>
</organism>
<dbReference type="EMBL" id="JAAOZQ010000007">
    <property type="protein sequence ID" value="KAF7529058.1"/>
    <property type="molecule type" value="Genomic_DNA"/>
</dbReference>
<feature type="region of interest" description="Disordered" evidence="6">
    <location>
        <begin position="294"/>
        <end position="339"/>
    </location>
</feature>
<feature type="domain" description="Rhodopsin" evidence="8">
    <location>
        <begin position="28"/>
        <end position="264"/>
    </location>
</feature>
<gene>
    <name evidence="9" type="ORF">PCG10_008826</name>
</gene>
<feature type="compositionally biased region" description="Low complexity" evidence="6">
    <location>
        <begin position="320"/>
        <end position="330"/>
    </location>
</feature>
<evidence type="ECO:0000256" key="7">
    <source>
        <dbReference type="SAM" id="Phobius"/>
    </source>
</evidence>
<keyword evidence="2 7" id="KW-0812">Transmembrane</keyword>
<feature type="transmembrane region" description="Helical" evidence="7">
    <location>
        <begin position="44"/>
        <end position="70"/>
    </location>
</feature>
<dbReference type="OrthoDB" id="3923077at2759"/>
<name>A0A9P5GSU7_PENCR</name>
<dbReference type="GO" id="GO:0016020">
    <property type="term" value="C:membrane"/>
    <property type="evidence" value="ECO:0007669"/>
    <property type="project" value="UniProtKB-SubCell"/>
</dbReference>
<dbReference type="Proteomes" id="UP000701341">
    <property type="component" value="Unassembled WGS sequence"/>
</dbReference>
<comment type="subcellular location">
    <subcellularLocation>
        <location evidence="1">Membrane</location>
        <topology evidence="1">Multi-pass membrane protein</topology>
    </subcellularLocation>
</comment>